<evidence type="ECO:0000256" key="6">
    <source>
        <dbReference type="HAMAP-Rule" id="MF_00163"/>
    </source>
</evidence>
<dbReference type="EC" id="3.5.1.88" evidence="6"/>
<dbReference type="PRINTS" id="PR01576">
    <property type="entry name" value="PDEFORMYLASE"/>
</dbReference>
<protein>
    <recommendedName>
        <fullName evidence="6">Peptide deformylase</fullName>
        <shortName evidence="6">PDF</shortName>
        <ecNumber evidence="6">3.5.1.88</ecNumber>
    </recommendedName>
    <alternativeName>
        <fullName evidence="6">Polypeptide deformylase</fullName>
    </alternativeName>
</protein>
<accession>A0ABW8D8K7</accession>
<evidence type="ECO:0000256" key="1">
    <source>
        <dbReference type="ARBA" id="ARBA00010759"/>
    </source>
</evidence>
<feature type="binding site" evidence="6">
    <location>
        <position position="146"/>
    </location>
    <ligand>
        <name>Fe cation</name>
        <dbReference type="ChEBI" id="CHEBI:24875"/>
    </ligand>
</feature>
<dbReference type="EMBL" id="JBGORX010000003">
    <property type="protein sequence ID" value="MFJ1269044.1"/>
    <property type="molecule type" value="Genomic_DNA"/>
</dbReference>
<comment type="similarity">
    <text evidence="1 6">Belongs to the polypeptide deformylase family.</text>
</comment>
<organism evidence="7 8">
    <name type="scientific">Legionella lytica</name>
    <dbReference type="NCBI Taxonomy" id="96232"/>
    <lineage>
        <taxon>Bacteria</taxon>
        <taxon>Pseudomonadati</taxon>
        <taxon>Pseudomonadota</taxon>
        <taxon>Gammaproteobacteria</taxon>
        <taxon>Legionellales</taxon>
        <taxon>Legionellaceae</taxon>
        <taxon>Legionella</taxon>
    </lineage>
</organism>
<keyword evidence="8" id="KW-1185">Reference proteome</keyword>
<dbReference type="InterPro" id="IPR023635">
    <property type="entry name" value="Peptide_deformylase"/>
</dbReference>
<dbReference type="PANTHER" id="PTHR10458">
    <property type="entry name" value="PEPTIDE DEFORMYLASE"/>
    <property type="match status" value="1"/>
</dbReference>
<dbReference type="Pfam" id="PF01327">
    <property type="entry name" value="Pep_deformylase"/>
    <property type="match status" value="1"/>
</dbReference>
<dbReference type="HAMAP" id="MF_00163">
    <property type="entry name" value="Pep_deformylase"/>
    <property type="match status" value="1"/>
</dbReference>
<dbReference type="Proteomes" id="UP001615550">
    <property type="component" value="Unassembled WGS sequence"/>
</dbReference>
<keyword evidence="5 6" id="KW-0408">Iron</keyword>
<keyword evidence="3 6" id="KW-0378">Hydrolase</keyword>
<dbReference type="Gene3D" id="3.90.45.10">
    <property type="entry name" value="Peptide deformylase"/>
    <property type="match status" value="1"/>
</dbReference>
<keyword evidence="4 6" id="KW-0648">Protein biosynthesis</keyword>
<dbReference type="GO" id="GO:0042586">
    <property type="term" value="F:peptide deformylase activity"/>
    <property type="evidence" value="ECO:0007669"/>
    <property type="project" value="UniProtKB-EC"/>
</dbReference>
<dbReference type="RefSeq" id="WP_400187862.1">
    <property type="nucleotide sequence ID" value="NZ_JBGORX010000003.1"/>
</dbReference>
<proteinExistence type="inferred from homology"/>
<comment type="caution">
    <text evidence="7">The sequence shown here is derived from an EMBL/GenBank/DDBJ whole genome shotgun (WGS) entry which is preliminary data.</text>
</comment>
<evidence type="ECO:0000313" key="8">
    <source>
        <dbReference type="Proteomes" id="UP001615550"/>
    </source>
</evidence>
<dbReference type="PANTHER" id="PTHR10458:SF20">
    <property type="entry name" value="PEPTIDE DEFORMYLASE 1"/>
    <property type="match status" value="1"/>
</dbReference>
<dbReference type="NCBIfam" id="TIGR00079">
    <property type="entry name" value="pept_deformyl"/>
    <property type="match status" value="1"/>
</dbReference>
<evidence type="ECO:0000256" key="3">
    <source>
        <dbReference type="ARBA" id="ARBA00022801"/>
    </source>
</evidence>
<comment type="catalytic activity">
    <reaction evidence="6">
        <text>N-terminal N-formyl-L-methionyl-[peptide] + H2O = N-terminal L-methionyl-[peptide] + formate</text>
        <dbReference type="Rhea" id="RHEA:24420"/>
        <dbReference type="Rhea" id="RHEA-COMP:10639"/>
        <dbReference type="Rhea" id="RHEA-COMP:10640"/>
        <dbReference type="ChEBI" id="CHEBI:15377"/>
        <dbReference type="ChEBI" id="CHEBI:15740"/>
        <dbReference type="ChEBI" id="CHEBI:49298"/>
        <dbReference type="ChEBI" id="CHEBI:64731"/>
        <dbReference type="EC" id="3.5.1.88"/>
    </reaction>
</comment>
<sequence>MSTQAIVKMGSKQLGIRSTPLVDFDPINTHPEIATLLQNMRDTMEEKGGVGITAPQLGCNKRIIMLGFEKSKRYPNAKPVPFTVLINPSYKPISEEMVDGWEGCLSLPCLRGLVSRYKKIEYSGYDAEGNFITGIAEGFHARIIQHECDHLDGILFTYRLKDLHDFGYEDELGPRIFNY</sequence>
<feature type="active site" evidence="6">
    <location>
        <position position="147"/>
    </location>
</feature>
<dbReference type="SUPFAM" id="SSF56420">
    <property type="entry name" value="Peptide deformylase"/>
    <property type="match status" value="1"/>
</dbReference>
<dbReference type="InterPro" id="IPR036821">
    <property type="entry name" value="Peptide_deformylase_sf"/>
</dbReference>
<keyword evidence="2 6" id="KW-0479">Metal-binding</keyword>
<gene>
    <name evidence="6 7" type="primary">def</name>
    <name evidence="7" type="ORF">ACD661_10785</name>
</gene>
<dbReference type="CDD" id="cd00487">
    <property type="entry name" value="Pep_deformylase"/>
    <property type="match status" value="1"/>
</dbReference>
<evidence type="ECO:0000313" key="7">
    <source>
        <dbReference type="EMBL" id="MFJ1269044.1"/>
    </source>
</evidence>
<feature type="binding site" evidence="6">
    <location>
        <position position="150"/>
    </location>
    <ligand>
        <name>Fe cation</name>
        <dbReference type="ChEBI" id="CHEBI:24875"/>
    </ligand>
</feature>
<evidence type="ECO:0000256" key="4">
    <source>
        <dbReference type="ARBA" id="ARBA00022917"/>
    </source>
</evidence>
<comment type="cofactor">
    <cofactor evidence="6">
        <name>Fe(2+)</name>
        <dbReference type="ChEBI" id="CHEBI:29033"/>
    </cofactor>
    <text evidence="6">Binds 1 Fe(2+) ion.</text>
</comment>
<dbReference type="NCBIfam" id="NF001159">
    <property type="entry name" value="PRK00150.1-3"/>
    <property type="match status" value="1"/>
</dbReference>
<evidence type="ECO:0000256" key="2">
    <source>
        <dbReference type="ARBA" id="ARBA00022723"/>
    </source>
</evidence>
<name>A0ABW8D8K7_9GAMM</name>
<comment type="function">
    <text evidence="6">Removes the formyl group from the N-terminal Met of newly synthesized proteins. Requires at least a dipeptide for an efficient rate of reaction. N-terminal L-methionine is a prerequisite for activity but the enzyme has broad specificity at other positions.</text>
</comment>
<reference evidence="7 8" key="1">
    <citation type="submission" date="2024-08" db="EMBL/GenBank/DDBJ databases">
        <title>Draft Genome Sequence of Legionella lytica strain DSB2004, Isolated From a Fire Sprinkler System.</title>
        <authorList>
            <person name="Everhart A.D."/>
            <person name="Kidane D.T."/>
            <person name="Farone A.L."/>
            <person name="Farone M.B."/>
        </authorList>
    </citation>
    <scope>NUCLEOTIDE SEQUENCE [LARGE SCALE GENOMIC DNA]</scope>
    <source>
        <strain evidence="7 8">DSB2004</strain>
    </source>
</reference>
<feature type="binding site" evidence="6">
    <location>
        <position position="104"/>
    </location>
    <ligand>
        <name>Fe cation</name>
        <dbReference type="ChEBI" id="CHEBI:24875"/>
    </ligand>
</feature>
<evidence type="ECO:0000256" key="5">
    <source>
        <dbReference type="ARBA" id="ARBA00023004"/>
    </source>
</evidence>